<organism evidence="1">
    <name type="scientific">Anguilla anguilla</name>
    <name type="common">European freshwater eel</name>
    <name type="synonym">Muraena anguilla</name>
    <dbReference type="NCBI Taxonomy" id="7936"/>
    <lineage>
        <taxon>Eukaryota</taxon>
        <taxon>Metazoa</taxon>
        <taxon>Chordata</taxon>
        <taxon>Craniata</taxon>
        <taxon>Vertebrata</taxon>
        <taxon>Euteleostomi</taxon>
        <taxon>Actinopterygii</taxon>
        <taxon>Neopterygii</taxon>
        <taxon>Teleostei</taxon>
        <taxon>Anguilliformes</taxon>
        <taxon>Anguillidae</taxon>
        <taxon>Anguilla</taxon>
    </lineage>
</organism>
<evidence type="ECO:0000313" key="1">
    <source>
        <dbReference type="EMBL" id="JAI02576.1"/>
    </source>
</evidence>
<proteinExistence type="predicted"/>
<dbReference type="AlphaFoldDB" id="A0A0E9XL66"/>
<reference evidence="1" key="2">
    <citation type="journal article" date="2015" name="Fish Shellfish Immunol.">
        <title>Early steps in the European eel (Anguilla anguilla)-Vibrio vulnificus interaction in the gills: Role of the RtxA13 toxin.</title>
        <authorList>
            <person name="Callol A."/>
            <person name="Pajuelo D."/>
            <person name="Ebbesson L."/>
            <person name="Teles M."/>
            <person name="MacKenzie S."/>
            <person name="Amaro C."/>
        </authorList>
    </citation>
    <scope>NUCLEOTIDE SEQUENCE</scope>
</reference>
<protein>
    <submittedName>
        <fullName evidence="1">Uncharacterized protein</fullName>
    </submittedName>
</protein>
<accession>A0A0E9XL66</accession>
<reference evidence="1" key="1">
    <citation type="submission" date="2014-11" db="EMBL/GenBank/DDBJ databases">
        <authorList>
            <person name="Amaro Gonzalez C."/>
        </authorList>
    </citation>
    <scope>NUCLEOTIDE SEQUENCE</scope>
</reference>
<name>A0A0E9XL66_ANGAN</name>
<dbReference type="EMBL" id="GBXM01006002">
    <property type="protein sequence ID" value="JAI02576.1"/>
    <property type="molecule type" value="Transcribed_RNA"/>
</dbReference>
<sequence>MFPHDNGFQGYFQLPLEEDCIKDFRTCRKPCSPSVNLFFHIVNSMFKDKSPFYASHIIFQRQARK</sequence>